<evidence type="ECO:0000313" key="1">
    <source>
        <dbReference type="EMBL" id="OGE74224.1"/>
    </source>
</evidence>
<proteinExistence type="predicted"/>
<name>A0A1F5N9E8_9BACT</name>
<dbReference type="AlphaFoldDB" id="A0A1F5N9E8"/>
<dbReference type="STRING" id="1817821.A2717_01600"/>
<evidence type="ECO:0000313" key="2">
    <source>
        <dbReference type="Proteomes" id="UP000177610"/>
    </source>
</evidence>
<gene>
    <name evidence="1" type="ORF">A2717_01600</name>
</gene>
<comment type="caution">
    <text evidence="1">The sequence shown here is derived from an EMBL/GenBank/DDBJ whole genome shotgun (WGS) entry which is preliminary data.</text>
</comment>
<protein>
    <submittedName>
        <fullName evidence="1">Uncharacterized protein</fullName>
    </submittedName>
</protein>
<dbReference type="Proteomes" id="UP000177610">
    <property type="component" value="Unassembled WGS sequence"/>
</dbReference>
<sequence>MTDLTKEYLDKSLKNLPTKQEVDTIVNTAVDSAVENLAKVINDGFQAQQDFLIEKLDVSERVAQLENDMTKIKEALHIK</sequence>
<dbReference type="EMBL" id="MFEH01000001">
    <property type="protein sequence ID" value="OGE74224.1"/>
    <property type="molecule type" value="Genomic_DNA"/>
</dbReference>
<organism evidence="1 2">
    <name type="scientific">Candidatus Doudnabacteria bacterium RIFCSPHIGHO2_01_FULL_41_86</name>
    <dbReference type="NCBI Taxonomy" id="1817821"/>
    <lineage>
        <taxon>Bacteria</taxon>
        <taxon>Candidatus Doudnaibacteriota</taxon>
    </lineage>
</organism>
<reference evidence="1 2" key="1">
    <citation type="journal article" date="2016" name="Nat. Commun.">
        <title>Thousands of microbial genomes shed light on interconnected biogeochemical processes in an aquifer system.</title>
        <authorList>
            <person name="Anantharaman K."/>
            <person name="Brown C.T."/>
            <person name="Hug L.A."/>
            <person name="Sharon I."/>
            <person name="Castelle C.J."/>
            <person name="Probst A.J."/>
            <person name="Thomas B.C."/>
            <person name="Singh A."/>
            <person name="Wilkins M.J."/>
            <person name="Karaoz U."/>
            <person name="Brodie E.L."/>
            <person name="Williams K.H."/>
            <person name="Hubbard S.S."/>
            <person name="Banfield J.F."/>
        </authorList>
    </citation>
    <scope>NUCLEOTIDE SEQUENCE [LARGE SCALE GENOMIC DNA]</scope>
</reference>
<accession>A0A1F5N9E8</accession>